<feature type="compositionally biased region" description="Polar residues" evidence="8">
    <location>
        <begin position="1"/>
        <end position="10"/>
    </location>
</feature>
<feature type="domain" description="USP" evidence="9">
    <location>
        <begin position="211"/>
        <end position="642"/>
    </location>
</feature>
<dbReference type="GO" id="GO:0005634">
    <property type="term" value="C:nucleus"/>
    <property type="evidence" value="ECO:0007669"/>
    <property type="project" value="UniProtKB-SubCell"/>
</dbReference>
<evidence type="ECO:0000313" key="10">
    <source>
        <dbReference type="EMBL" id="KAF2730381.1"/>
    </source>
</evidence>
<evidence type="ECO:0000256" key="5">
    <source>
        <dbReference type="ARBA" id="ARBA00022786"/>
    </source>
</evidence>
<evidence type="ECO:0000256" key="1">
    <source>
        <dbReference type="ARBA" id="ARBA00000707"/>
    </source>
</evidence>
<feature type="region of interest" description="Disordered" evidence="8">
    <location>
        <begin position="649"/>
        <end position="670"/>
    </location>
</feature>
<feature type="compositionally biased region" description="Low complexity" evidence="8">
    <location>
        <begin position="405"/>
        <end position="422"/>
    </location>
</feature>
<dbReference type="Pfam" id="PF00443">
    <property type="entry name" value="UCH"/>
    <property type="match status" value="1"/>
</dbReference>
<feature type="compositionally biased region" description="Basic and acidic residues" evidence="8">
    <location>
        <begin position="861"/>
        <end position="898"/>
    </location>
</feature>
<evidence type="ECO:0000313" key="11">
    <source>
        <dbReference type="Proteomes" id="UP000799444"/>
    </source>
</evidence>
<evidence type="ECO:0000256" key="6">
    <source>
        <dbReference type="ARBA" id="ARBA00022801"/>
    </source>
</evidence>
<dbReference type="PANTHER" id="PTHR24006">
    <property type="entry name" value="UBIQUITIN CARBOXYL-TERMINAL HYDROLASE"/>
    <property type="match status" value="1"/>
</dbReference>
<dbReference type="PANTHER" id="PTHR24006:SF722">
    <property type="entry name" value="UBIQUITIN CARBOXYL-TERMINAL HYDROLASE 48"/>
    <property type="match status" value="1"/>
</dbReference>
<keyword evidence="4" id="KW-0645">Protease</keyword>
<comment type="similarity">
    <text evidence="2">Belongs to the peptidase C19 family.</text>
</comment>
<dbReference type="GO" id="GO:0005829">
    <property type="term" value="C:cytosol"/>
    <property type="evidence" value="ECO:0007669"/>
    <property type="project" value="TreeGrafter"/>
</dbReference>
<evidence type="ECO:0000256" key="8">
    <source>
        <dbReference type="SAM" id="MobiDB-lite"/>
    </source>
</evidence>
<feature type="compositionally biased region" description="Polar residues" evidence="8">
    <location>
        <begin position="745"/>
        <end position="777"/>
    </location>
</feature>
<dbReference type="AlphaFoldDB" id="A0A9P4UYS8"/>
<evidence type="ECO:0000259" key="9">
    <source>
        <dbReference type="PROSITE" id="PS50235"/>
    </source>
</evidence>
<evidence type="ECO:0000256" key="2">
    <source>
        <dbReference type="ARBA" id="ARBA00009085"/>
    </source>
</evidence>
<dbReference type="OrthoDB" id="6287070at2759"/>
<keyword evidence="5" id="KW-0833">Ubl conjugation pathway</keyword>
<sequence length="898" mass="99893">MSTPTGNIMNGVSRFLSRRDKNGEKRRSKHARSKVLQPFLSTPMQEHACGLFDGSETLDALPPVQMTRRSSLISLYHKLPSMLLPADDVFLLWRKKSPCGAGVTPFHVQVSTSNNAWPNHDTSQSRTVPSDLYTIFSNQEVKFDKEDEKKKVQTLVQRLKSAGITSLGETQAEYALHHYPNDLDRAYDLLLLANDSFDGILKDFDPQVKLLGAINRNMVTCYLDALLFAMFARLDSFEAMLFDNFSDEPRKRLAAILRLWVNLLRSGELIRVDLTQHLQEALGSCGWDDATAIRQQDSSEAFTFITGALELPLLTLKMDIYHTGREDKEDDHKFVNERLLEVAIPEQEGDKVVTLEDCLEEYFNNRIEVKRYLQRQNTLPSIRSFEKSPDPNQTIHIETVELSGSESPLVSTPTTLTPLSPLAPVRPVSGRRRGDSIFSERYSEKKPFDEKRLLDEMLNDSTGRPRSASIRKEVMMPAWQFFSLIPWYTHNVPQSDAQVAAHFSAKRPILGICLKRYTMLPNGAPKRLGTFIDIPLEIGLPHFISDDRMKEEGPLFGNFKLVLQSVVCHRGVSVDSGHYIALVRANERPHQAQRPGTAQSDFEENPDSWLRFDDLASERISKVDIKKALTEESPYLLFYQVQPIDEALASRGDPPSYAESQHDLSADPSRETLASAETLGTDATITDTELGGEWEKVPADFAKADSAPTNPFDEPIGRNSTSSIGSIQRGRTAPATPDADRGGFLSTNASRRNSKGLLTSANKSRPSSQSGENNRLSITLSRLTGRSSKDKLQITETATVNPDEPVIVINEINSQDSGVNKHAAAVGPTAPAGTANLAIKGKDVGSGAAIGVGRSKSKREKIKEVKRLRSKSREPGEKGPDKGKSRARDRPDRECIVM</sequence>
<feature type="region of interest" description="Disordered" evidence="8">
    <location>
        <begin position="703"/>
        <end position="777"/>
    </location>
</feature>
<feature type="compositionally biased region" description="Basic and acidic residues" evidence="8">
    <location>
        <begin position="660"/>
        <end position="670"/>
    </location>
</feature>
<dbReference type="SUPFAM" id="SSF54001">
    <property type="entry name" value="Cysteine proteinases"/>
    <property type="match status" value="1"/>
</dbReference>
<keyword evidence="7" id="KW-0788">Thiol protease</keyword>
<evidence type="ECO:0000256" key="3">
    <source>
        <dbReference type="ARBA" id="ARBA00012759"/>
    </source>
</evidence>
<keyword evidence="6" id="KW-0378">Hydrolase</keyword>
<dbReference type="EMBL" id="ML996219">
    <property type="protein sequence ID" value="KAF2730381.1"/>
    <property type="molecule type" value="Genomic_DNA"/>
</dbReference>
<evidence type="ECO:0000256" key="7">
    <source>
        <dbReference type="ARBA" id="ARBA00022807"/>
    </source>
</evidence>
<name>A0A9P4UYS8_9PLEO</name>
<accession>A0A9P4UYS8</accession>
<dbReference type="GO" id="GO:0004843">
    <property type="term" value="F:cysteine-type deubiquitinase activity"/>
    <property type="evidence" value="ECO:0007669"/>
    <property type="project" value="UniProtKB-EC"/>
</dbReference>
<dbReference type="EC" id="3.4.19.12" evidence="3"/>
<protein>
    <recommendedName>
        <fullName evidence="3">ubiquitinyl hydrolase 1</fullName>
        <ecNumber evidence="3">3.4.19.12</ecNumber>
    </recommendedName>
</protein>
<evidence type="ECO:0000256" key="4">
    <source>
        <dbReference type="ARBA" id="ARBA00022670"/>
    </source>
</evidence>
<dbReference type="InterPro" id="IPR038765">
    <property type="entry name" value="Papain-like_cys_pep_sf"/>
</dbReference>
<feature type="region of interest" description="Disordered" evidence="8">
    <location>
        <begin position="403"/>
        <end position="431"/>
    </location>
</feature>
<dbReference type="InterPro" id="IPR001394">
    <property type="entry name" value="Peptidase_C19_UCH"/>
</dbReference>
<reference evidence="10" key="1">
    <citation type="journal article" date="2020" name="Stud. Mycol.">
        <title>101 Dothideomycetes genomes: a test case for predicting lifestyles and emergence of pathogens.</title>
        <authorList>
            <person name="Haridas S."/>
            <person name="Albert R."/>
            <person name="Binder M."/>
            <person name="Bloem J."/>
            <person name="Labutti K."/>
            <person name="Salamov A."/>
            <person name="Andreopoulos B."/>
            <person name="Baker S."/>
            <person name="Barry K."/>
            <person name="Bills G."/>
            <person name="Bluhm B."/>
            <person name="Cannon C."/>
            <person name="Castanera R."/>
            <person name="Culley D."/>
            <person name="Daum C."/>
            <person name="Ezra D."/>
            <person name="Gonzalez J."/>
            <person name="Henrissat B."/>
            <person name="Kuo A."/>
            <person name="Liang C."/>
            <person name="Lipzen A."/>
            <person name="Lutzoni F."/>
            <person name="Magnuson J."/>
            <person name="Mondo S."/>
            <person name="Nolan M."/>
            <person name="Ohm R."/>
            <person name="Pangilinan J."/>
            <person name="Park H.-J."/>
            <person name="Ramirez L."/>
            <person name="Alfaro M."/>
            <person name="Sun H."/>
            <person name="Tritt A."/>
            <person name="Yoshinaga Y."/>
            <person name="Zwiers L.-H."/>
            <person name="Turgeon B."/>
            <person name="Goodwin S."/>
            <person name="Spatafora J."/>
            <person name="Crous P."/>
            <person name="Grigoriev I."/>
        </authorList>
    </citation>
    <scope>NUCLEOTIDE SEQUENCE</scope>
    <source>
        <strain evidence="10">CBS 125425</strain>
    </source>
</reference>
<organism evidence="10 11">
    <name type="scientific">Polyplosphaeria fusca</name>
    <dbReference type="NCBI Taxonomy" id="682080"/>
    <lineage>
        <taxon>Eukaryota</taxon>
        <taxon>Fungi</taxon>
        <taxon>Dikarya</taxon>
        <taxon>Ascomycota</taxon>
        <taxon>Pezizomycotina</taxon>
        <taxon>Dothideomycetes</taxon>
        <taxon>Pleosporomycetidae</taxon>
        <taxon>Pleosporales</taxon>
        <taxon>Tetraplosphaeriaceae</taxon>
        <taxon>Polyplosphaeria</taxon>
    </lineage>
</organism>
<feature type="region of interest" description="Disordered" evidence="8">
    <location>
        <begin position="1"/>
        <end position="34"/>
    </location>
</feature>
<dbReference type="GO" id="GO:0006508">
    <property type="term" value="P:proteolysis"/>
    <property type="evidence" value="ECO:0007669"/>
    <property type="project" value="UniProtKB-KW"/>
</dbReference>
<dbReference type="InterPro" id="IPR028889">
    <property type="entry name" value="USP"/>
</dbReference>
<keyword evidence="11" id="KW-1185">Reference proteome</keyword>
<dbReference type="Proteomes" id="UP000799444">
    <property type="component" value="Unassembled WGS sequence"/>
</dbReference>
<dbReference type="PROSITE" id="PS50235">
    <property type="entry name" value="USP_3"/>
    <property type="match status" value="1"/>
</dbReference>
<feature type="region of interest" description="Disordered" evidence="8">
    <location>
        <begin position="846"/>
        <end position="898"/>
    </location>
</feature>
<proteinExistence type="inferred from homology"/>
<comment type="catalytic activity">
    <reaction evidence="1">
        <text>Thiol-dependent hydrolysis of ester, thioester, amide, peptide and isopeptide bonds formed by the C-terminal Gly of ubiquitin (a 76-residue protein attached to proteins as an intracellular targeting signal).</text>
        <dbReference type="EC" id="3.4.19.12"/>
    </reaction>
</comment>
<dbReference type="GO" id="GO:0016579">
    <property type="term" value="P:protein deubiquitination"/>
    <property type="evidence" value="ECO:0007669"/>
    <property type="project" value="InterPro"/>
</dbReference>
<comment type="caution">
    <text evidence="10">The sequence shown here is derived from an EMBL/GenBank/DDBJ whole genome shotgun (WGS) entry which is preliminary data.</text>
</comment>
<dbReference type="Gene3D" id="3.90.70.10">
    <property type="entry name" value="Cysteine proteinases"/>
    <property type="match status" value="2"/>
</dbReference>
<gene>
    <name evidence="10" type="ORF">EJ04DRAFT_47089</name>
</gene>
<dbReference type="InterPro" id="IPR050164">
    <property type="entry name" value="Peptidase_C19"/>
</dbReference>